<dbReference type="Pfam" id="PF24329">
    <property type="entry name" value="FN-plug_TEN1-4"/>
    <property type="match status" value="1"/>
</dbReference>
<dbReference type="SUPFAM" id="SSF101898">
    <property type="entry name" value="NHL repeat"/>
    <property type="match status" value="1"/>
</dbReference>
<dbReference type="SMART" id="SM00181">
    <property type="entry name" value="EGF"/>
    <property type="match status" value="8"/>
</dbReference>
<dbReference type="InterPro" id="IPR056823">
    <property type="entry name" value="TEN-like_YD-shell"/>
</dbReference>
<keyword evidence="4 11" id="KW-0245">EGF-like domain</keyword>
<dbReference type="InterPro" id="IPR057627">
    <property type="entry name" value="FN-plug_TEN1-4"/>
</dbReference>
<evidence type="ECO:0000256" key="9">
    <source>
        <dbReference type="ARBA" id="ARBA00023157"/>
    </source>
</evidence>
<feature type="domain" description="EGF-like" evidence="13">
    <location>
        <begin position="528"/>
        <end position="561"/>
    </location>
</feature>
<dbReference type="GO" id="GO:0046982">
    <property type="term" value="F:protein heterodimerization activity"/>
    <property type="evidence" value="ECO:0007669"/>
    <property type="project" value="TreeGrafter"/>
</dbReference>
<evidence type="ECO:0000256" key="8">
    <source>
        <dbReference type="ARBA" id="ARBA00023136"/>
    </source>
</evidence>
<evidence type="ECO:0000256" key="5">
    <source>
        <dbReference type="ARBA" id="ARBA00022692"/>
    </source>
</evidence>
<evidence type="ECO:0000256" key="3">
    <source>
        <dbReference type="ARBA" id="ARBA00022475"/>
    </source>
</evidence>
<reference evidence="15" key="2">
    <citation type="submission" date="2025-09" db="UniProtKB">
        <authorList>
            <consortium name="Ensembl"/>
        </authorList>
    </citation>
    <scope>IDENTIFICATION</scope>
</reference>
<dbReference type="PANTHER" id="PTHR11219">
    <property type="entry name" value="TENEURIN AND N-ACETYLGLUCOSAMINE-1-PHOSPHODIESTER ALPHA-N-ACETYLGLUCOSAMINIDASE"/>
    <property type="match status" value="1"/>
</dbReference>
<dbReference type="InterPro" id="IPR000742">
    <property type="entry name" value="EGF"/>
</dbReference>
<evidence type="ECO:0000313" key="16">
    <source>
        <dbReference type="Proteomes" id="UP000472260"/>
    </source>
</evidence>
<dbReference type="InterPro" id="IPR056820">
    <property type="entry name" value="TEN_TTR-like"/>
</dbReference>
<dbReference type="GO" id="GO:0043005">
    <property type="term" value="C:neuron projection"/>
    <property type="evidence" value="ECO:0007669"/>
    <property type="project" value="TreeGrafter"/>
</dbReference>
<dbReference type="FunFam" id="2.10.25.10:FF:000013">
    <property type="entry name" value="Teneurin transmembrane protein 4"/>
    <property type="match status" value="1"/>
</dbReference>
<dbReference type="PROSITE" id="PS51361">
    <property type="entry name" value="TENEURIN_N"/>
    <property type="match status" value="1"/>
</dbReference>
<dbReference type="SUPFAM" id="SSF57196">
    <property type="entry name" value="EGF/Laminin"/>
    <property type="match status" value="1"/>
</dbReference>
<dbReference type="Pfam" id="PF06484">
    <property type="entry name" value="Ten_N"/>
    <property type="match status" value="2"/>
</dbReference>
<dbReference type="Gene3D" id="2.10.25.10">
    <property type="entry name" value="Laminin"/>
    <property type="match status" value="7"/>
</dbReference>
<dbReference type="GO" id="GO:0007411">
    <property type="term" value="P:axon guidance"/>
    <property type="evidence" value="ECO:0007669"/>
    <property type="project" value="UniProtKB-ARBA"/>
</dbReference>
<dbReference type="InterPro" id="IPR056822">
    <property type="entry name" value="TEN_NHL"/>
</dbReference>
<dbReference type="Pfam" id="PF23538">
    <property type="entry name" value="Teneurin_ABD"/>
    <property type="match status" value="1"/>
</dbReference>
<feature type="disulfide bond" evidence="11">
    <location>
        <begin position="484"/>
        <end position="493"/>
    </location>
</feature>
<dbReference type="FunFam" id="2.10.25.10:FF:000021">
    <property type="entry name" value="Teneurin transmembrane protein 2"/>
    <property type="match status" value="3"/>
</dbReference>
<keyword evidence="3" id="KW-1003">Cell membrane</keyword>
<dbReference type="GO" id="GO:0005886">
    <property type="term" value="C:plasma membrane"/>
    <property type="evidence" value="ECO:0007669"/>
    <property type="project" value="UniProtKB-SubCell"/>
</dbReference>
<dbReference type="GO" id="GO:0042803">
    <property type="term" value="F:protein homodimerization activity"/>
    <property type="evidence" value="ECO:0007669"/>
    <property type="project" value="TreeGrafter"/>
</dbReference>
<dbReference type="Proteomes" id="UP000472260">
    <property type="component" value="Unassembled WGS sequence"/>
</dbReference>
<dbReference type="FunFam" id="2.10.25.10:FF:000016">
    <property type="entry name" value="Teneurin transmembrane protein 2"/>
    <property type="match status" value="1"/>
</dbReference>
<comment type="subcellular location">
    <subcellularLocation>
        <location evidence="1">Cell membrane</location>
        <topology evidence="1">Single-pass membrane protein</topology>
    </subcellularLocation>
</comment>
<feature type="disulfide bond" evidence="11">
    <location>
        <begin position="551"/>
        <end position="560"/>
    </location>
</feature>
<dbReference type="Pfam" id="PF25023">
    <property type="entry name" value="TEN_YD-shell"/>
    <property type="match status" value="2"/>
</dbReference>
<feature type="domain" description="EGF-like" evidence="13">
    <location>
        <begin position="632"/>
        <end position="667"/>
    </location>
</feature>
<dbReference type="Pfam" id="PF25020">
    <property type="entry name" value="TTR_TEN1-4"/>
    <property type="match status" value="1"/>
</dbReference>
<feature type="domain" description="EGF-like" evidence="13">
    <location>
        <begin position="424"/>
        <end position="460"/>
    </location>
</feature>
<reference evidence="15" key="1">
    <citation type="submission" date="2025-08" db="UniProtKB">
        <authorList>
            <consortium name="Ensembl"/>
        </authorList>
    </citation>
    <scope>IDENTIFICATION</scope>
</reference>
<evidence type="ECO:0000313" key="15">
    <source>
        <dbReference type="Ensembl" id="ENSSANP00000044532.1"/>
    </source>
</evidence>
<dbReference type="PROSITE" id="PS50026">
    <property type="entry name" value="EGF_3"/>
    <property type="match status" value="5"/>
</dbReference>
<dbReference type="Pfam" id="PF15636">
    <property type="entry name" value="Tox-GHH"/>
    <property type="match status" value="1"/>
</dbReference>
<evidence type="ECO:0000256" key="4">
    <source>
        <dbReference type="ARBA" id="ARBA00022536"/>
    </source>
</evidence>
<dbReference type="InterPro" id="IPR051216">
    <property type="entry name" value="Teneurin"/>
</dbReference>
<evidence type="ECO:0000256" key="2">
    <source>
        <dbReference type="ARBA" id="ARBA00009385"/>
    </source>
</evidence>
<feature type="disulfide bond" evidence="11">
    <location>
        <begin position="596"/>
        <end position="606"/>
    </location>
</feature>
<dbReference type="PANTHER" id="PTHR11219:SF7">
    <property type="entry name" value="TENEURIN-1"/>
    <property type="match status" value="1"/>
</dbReference>
<evidence type="ECO:0000259" key="13">
    <source>
        <dbReference type="PROSITE" id="PS50026"/>
    </source>
</evidence>
<comment type="caution">
    <text evidence="11">Lacks conserved residue(s) required for the propagation of feature annotation.</text>
</comment>
<keyword evidence="8" id="KW-0472">Membrane</keyword>
<evidence type="ECO:0000259" key="14">
    <source>
        <dbReference type="PROSITE" id="PS51361"/>
    </source>
</evidence>
<evidence type="ECO:0000256" key="1">
    <source>
        <dbReference type="ARBA" id="ARBA00004162"/>
    </source>
</evidence>
<dbReference type="CDD" id="cd00054">
    <property type="entry name" value="EGF_CA"/>
    <property type="match status" value="1"/>
</dbReference>
<gene>
    <name evidence="15" type="primary">LOC107672860</name>
</gene>
<feature type="domain" description="Teneurin N-terminal" evidence="14">
    <location>
        <begin position="24"/>
        <end position="185"/>
    </location>
</feature>
<dbReference type="InterPro" id="IPR009471">
    <property type="entry name" value="Ten_N"/>
</dbReference>
<organism evidence="15 16">
    <name type="scientific">Sinocyclocheilus anshuiensis</name>
    <dbReference type="NCBI Taxonomy" id="1608454"/>
    <lineage>
        <taxon>Eukaryota</taxon>
        <taxon>Metazoa</taxon>
        <taxon>Chordata</taxon>
        <taxon>Craniata</taxon>
        <taxon>Vertebrata</taxon>
        <taxon>Euteleostomi</taxon>
        <taxon>Actinopterygii</taxon>
        <taxon>Neopterygii</taxon>
        <taxon>Teleostei</taxon>
        <taxon>Ostariophysi</taxon>
        <taxon>Cypriniformes</taxon>
        <taxon>Cyprinidae</taxon>
        <taxon>Cyprininae</taxon>
        <taxon>Sinocyclocheilus</taxon>
    </lineage>
</organism>
<keyword evidence="10" id="KW-0325">Glycoprotein</keyword>
<evidence type="ECO:0000256" key="6">
    <source>
        <dbReference type="ARBA" id="ARBA00022737"/>
    </source>
</evidence>
<evidence type="ECO:0000256" key="7">
    <source>
        <dbReference type="ARBA" id="ARBA00022989"/>
    </source>
</evidence>
<keyword evidence="6" id="KW-0677">Repeat</keyword>
<comment type="similarity">
    <text evidence="2">Belongs to the tenascin family. Teneurin subfamily.</text>
</comment>
<feature type="disulfide bond" evidence="11">
    <location>
        <begin position="450"/>
        <end position="459"/>
    </location>
</feature>
<sequence>HAANQELAYPGGVSAGVSSDPESEGGASPDHALRLWMQEVKSEHSSCLSSRANSVLSLTDTEQERKSEPENGAKLFLCICCEFEFPVAQFSFRPLPPPPPPPHACTCARPAPAPLPEVVQRSTLPARCQPLDSGNKAGQDDNGQTHNTWALNSNIPLETRHFLFKHSSGSSTIFNAANQNYPLTSINPIYLSIYLSYRSIYLSFCRFAVVHLLGLPWHLKRVEGELYENGMSKDDLPLPGADFTFTPVHLPGLNTTQPEVIQRGRVIERGELAVGTQLVQVIPPGLFWRFHITVHHPEYVKFNISLTRDALLGIYGRRNIPPTHTQFDFVKLLDGRQLIKQDSRNVKIPNPPLRSLLVSALQETGFVEYLDVGTWYLAFYNDGQKMEQVVVYSTPIETIDGCSTNCNGNGECVAGHCHCFTGFLGPDCSKDSCPVLCSGNGDYEKGVCVCHAGWKGAECEVEEGQCIDPTCSNNGECVNGICVCAPAFKGDNCEQVDCVDPLCSGRGVCVRGECVCSAGWGGESCETVLPACKEQCSGHGTYQAQTGGCVCEQGWSGDDCSMEVCPVPCSAHSVCVAGRCQCEEGWEGTTCDKQACHPICEEHGECRDGQCVCQPGWEGEHCTIAQYLDLFDKDACPGLCNGNGRCTLEQSGWHCVCQSGWSGPGCNVVMETECNDSKDNDSDGLMDCVDPDCCSQQMCVSAPLCQGSPDPRDIIQQSHAPFETRPSRQFFDRVRFLIGRDSTHILPGDLPFDSSRVCVIRGQVLASDGTPLVGVNITFQHNPEYGYTLSRQDGSFDLLAVGGISVTLLFQRAPFSSQIRSVWLPWNQFMVLDRVFMERAESIPPVCDLKNLISPHAIVLSAPLPRFAADCEDRGTVVPELQVVQEEVVIPATILKLSYLSSRAPGYRSLLRVVLTHSSLPPGLAKVHLSVAVQGRQLLKSFPAAPNLIYVFSWNKTDIYGQQVTGLVQAHVSVGYEYESCLDVVLWEKRVAQLQGFELTPSNLGGWTLNHHHVLNLESGILHKGNGENVFISQQPLVISTVMGTGAVRTIPCPNCNGPAVEQKLFAPIALACGSDGSVYVGDFNYIRRILPNGFAISILELRNRDIRHSSSPAHKYYLSVDPVRESLYLSDTSSGKLYRLKTLTEPKDLSKATEAALSNPRGIAVDKHGFIYFVDGSTIRKIDDKGVITTIIGSNGLTSSQPISCDSRMDISQVRLEWPTDLAVSPLDNSLYVLDNNLVLQVSESQQVRVVAGRPIHCPMASIEPVLLGKTAVRSVLEGAKAIIVSHQGALYIAETDDRKHSRLQEVSTNGEMVIIAGATSECDCKIDPNCECFSGEIQRAPKLLNAVIFLWVIHINVVKVLIYQKWQRHLAFIIVLQKISIYNKRISALAHDLAQLSYYGNTGLLATISNENGWTTVYEYNSDGHLINVTLPTGEVSSFHGNMEKAVRVEATASNRENFIIITNHSADNTIYTLRQAHSVSVYGVRDDGSLWVTYASGMDVTLSTEPTVSSGLLPGASSGLVHPTVGRCNITLPGEPAHSLIEWRQRREQAKGNYTAYERRLRVIHRHTRTKHQNNRKPVKYWVVCTSECPAIRLNGRIITRTWANGKIWSYTFLEKSVQLLLHSQRRYTFEYDQTDCLLSVTLPSMVRHSLQTSLSVGYYRNTYTTPDSPTSSFTQDYAHDGRLLQSLYLGTGRHVIYKYSRVARLAEILYDSTLVTFTYDEATGAVKTIHLMHEGFVCTIRYRQTGPLVSRQIYRFSEEGLVNARFDYSYNNFRVTSMQAMINETPLPIDLYRYVDVSGRIEQFGKFSVINYDLNQVITTHAMKHTKIFNPDGQVIEVQYEILKAIAYWMTLQYDSMGRVTNCDIRIGVDNNITRYAYEYDADGQLQTVAINDRPQWRYSYDLNGNINLLSHGNSARLTPLRYDLRDRITRLGEIQYRTDEDGFLRLRGNLLFDYGSNGLLLGAYDRDSGQRVWYRYDGLGRRVASRHSDGSQLQFFYADLTEPTRVTHLYNHSSSEITSLYYDLQGHLIAMEMSSGEEFYIACDNAGTPLVIFSSRGHVVKEIRYTPYGDVYRDSNPTFPFVFGFQGGLYDSFTRLVHLGRRDYDVVAGRWTTPNHELWAELSVNPKPFNLYAFRNNYPLGELQDVTKFTTDISSWLKLFGFQLHNVVPGFPKPKVENTEQTYEMMATQIRTQTWDTSKIVLGIQCDLQKHLKNFISLDRLPMTPANGKIGGRQGRRPIFSALSSIFGKGVKFAIRDGVVATEIIGVASEDSRRVAAVLNGAIYLRGLHFTVEGRDTHYFTKSGPLEADLGVAGGGAGGGVRVLENGVNVSVSQISAMVGGEMRRFADIVLQQGALSFNIRYGATPEEERTRVLEAARIRAVQGAWLWEQKRVLEGEGGSLPWTEKEKDELVAEGRVSGYDGFYALPVEQHPELADSPFNIHLIRHVETGRR</sequence>
<dbReference type="GO" id="GO:0007165">
    <property type="term" value="P:signal transduction"/>
    <property type="evidence" value="ECO:0007669"/>
    <property type="project" value="InterPro"/>
</dbReference>
<feature type="disulfide bond" evidence="11">
    <location>
        <begin position="613"/>
        <end position="622"/>
    </location>
</feature>
<dbReference type="InterPro" id="IPR057629">
    <property type="entry name" value="Teneurin1-4_GBD"/>
</dbReference>
<dbReference type="Pfam" id="PF25021">
    <property type="entry name" value="TEN_NHL"/>
    <property type="match status" value="1"/>
</dbReference>
<evidence type="ECO:0000256" key="12">
    <source>
        <dbReference type="SAM" id="MobiDB-lite"/>
    </source>
</evidence>
<proteinExistence type="inferred from homology"/>
<keyword evidence="7" id="KW-1133">Transmembrane helix</keyword>
<keyword evidence="5" id="KW-0812">Transmembrane</keyword>
<dbReference type="NCBIfam" id="TIGR01643">
    <property type="entry name" value="YD_repeat_2x"/>
    <property type="match status" value="2"/>
</dbReference>
<dbReference type="InterPro" id="IPR006530">
    <property type="entry name" value="YD"/>
</dbReference>
<dbReference type="Ensembl" id="ENSSANT00000047357.1">
    <property type="protein sequence ID" value="ENSSANP00000044532.1"/>
    <property type="gene ID" value="ENSSANG00000022480.1"/>
</dbReference>
<feature type="region of interest" description="Disordered" evidence="12">
    <location>
        <begin position="1"/>
        <end position="30"/>
    </location>
</feature>
<feature type="domain" description="EGF-like" evidence="13">
    <location>
        <begin position="592"/>
        <end position="623"/>
    </location>
</feature>
<accession>A0A671NEW8</accession>
<name>A0A671NEW8_9TELE</name>
<protein>
    <submittedName>
        <fullName evidence="15">Teneurin-1-like</fullName>
    </submittedName>
</protein>
<dbReference type="PROSITE" id="PS01186">
    <property type="entry name" value="EGF_2"/>
    <property type="match status" value="4"/>
</dbReference>
<dbReference type="InterPro" id="IPR011042">
    <property type="entry name" value="6-blade_b-propeller_TolB-like"/>
</dbReference>
<evidence type="ECO:0000256" key="10">
    <source>
        <dbReference type="ARBA" id="ARBA00023180"/>
    </source>
</evidence>
<dbReference type="PROSITE" id="PS00022">
    <property type="entry name" value="EGF_1"/>
    <property type="match status" value="5"/>
</dbReference>
<feature type="domain" description="EGF-like" evidence="13">
    <location>
        <begin position="462"/>
        <end position="494"/>
    </location>
</feature>
<dbReference type="InterPro" id="IPR008969">
    <property type="entry name" value="CarboxyPept-like_regulatory"/>
</dbReference>
<dbReference type="GO" id="GO:0050839">
    <property type="term" value="F:cell adhesion molecule binding"/>
    <property type="evidence" value="ECO:0007669"/>
    <property type="project" value="TreeGrafter"/>
</dbReference>
<feature type="disulfide bond" evidence="11">
    <location>
        <begin position="636"/>
        <end position="646"/>
    </location>
</feature>
<feature type="disulfide bond" evidence="11">
    <location>
        <begin position="657"/>
        <end position="666"/>
    </location>
</feature>
<dbReference type="GO" id="GO:0007157">
    <property type="term" value="P:heterophilic cell-cell adhesion via plasma membrane cell adhesion molecules"/>
    <property type="evidence" value="ECO:0007669"/>
    <property type="project" value="TreeGrafter"/>
</dbReference>
<dbReference type="SUPFAM" id="SSF49464">
    <property type="entry name" value="Carboxypeptidase regulatory domain-like"/>
    <property type="match status" value="1"/>
</dbReference>
<evidence type="ECO:0000256" key="11">
    <source>
        <dbReference type="PROSITE-ProRule" id="PRU00076"/>
    </source>
</evidence>
<dbReference type="Gene3D" id="2.180.10.10">
    <property type="entry name" value="RHS repeat-associated core"/>
    <property type="match status" value="1"/>
</dbReference>
<dbReference type="InterPro" id="IPR028916">
    <property type="entry name" value="Tox-GHH_dom"/>
</dbReference>
<dbReference type="Pfam" id="PF23093">
    <property type="entry name" value="GBD_Tenm3"/>
    <property type="match status" value="1"/>
</dbReference>
<keyword evidence="9 11" id="KW-1015">Disulfide bond</keyword>
<dbReference type="Gene3D" id="2.60.120.260">
    <property type="entry name" value="Galactose-binding domain-like"/>
    <property type="match status" value="1"/>
</dbReference>
<keyword evidence="16" id="KW-1185">Reference proteome</keyword>
<dbReference type="Gene3D" id="2.120.10.30">
    <property type="entry name" value="TolB, C-terminal domain"/>
    <property type="match status" value="1"/>
</dbReference>
<dbReference type="Pfam" id="PF25024">
    <property type="entry name" value="EGF_TEN"/>
    <property type="match status" value="1"/>
</dbReference>